<dbReference type="Proteomes" id="UP000784294">
    <property type="component" value="Unassembled WGS sequence"/>
</dbReference>
<dbReference type="EMBL" id="CAAALY010053177">
    <property type="protein sequence ID" value="VEL21801.1"/>
    <property type="molecule type" value="Genomic_DNA"/>
</dbReference>
<gene>
    <name evidence="1" type="ORF">PXEA_LOCUS15241</name>
</gene>
<reference evidence="1" key="1">
    <citation type="submission" date="2018-11" db="EMBL/GenBank/DDBJ databases">
        <authorList>
            <consortium name="Pathogen Informatics"/>
        </authorList>
    </citation>
    <scope>NUCLEOTIDE SEQUENCE</scope>
</reference>
<accession>A0A448WWA1</accession>
<sequence>MLKPPYSSAVHCRSSRDRLHELIEIRRAIVAGSRRELVDLEFFLNTTSRGIFSVDRPGVGDGGLQSSEQAPSALGQRDLLGLEKIPDAVSPAPSTGGAVIRRVGGARGDGYDYLLDRLGQRERGLTAGRPDGLASLRQRQQSHTAYLLSRAAYENEQSGGLLDGLETRLGLFSQVSKPFSNASVRIG</sequence>
<dbReference type="AlphaFoldDB" id="A0A448WWA1"/>
<protein>
    <submittedName>
        <fullName evidence="1">Uncharacterized protein</fullName>
    </submittedName>
</protein>
<comment type="caution">
    <text evidence="1">The sequence shown here is derived from an EMBL/GenBank/DDBJ whole genome shotgun (WGS) entry which is preliminary data.</text>
</comment>
<proteinExistence type="predicted"/>
<evidence type="ECO:0000313" key="1">
    <source>
        <dbReference type="EMBL" id="VEL21801.1"/>
    </source>
</evidence>
<organism evidence="1 2">
    <name type="scientific">Protopolystoma xenopodis</name>
    <dbReference type="NCBI Taxonomy" id="117903"/>
    <lineage>
        <taxon>Eukaryota</taxon>
        <taxon>Metazoa</taxon>
        <taxon>Spiralia</taxon>
        <taxon>Lophotrochozoa</taxon>
        <taxon>Platyhelminthes</taxon>
        <taxon>Monogenea</taxon>
        <taxon>Polyopisthocotylea</taxon>
        <taxon>Polystomatidea</taxon>
        <taxon>Polystomatidae</taxon>
        <taxon>Protopolystoma</taxon>
    </lineage>
</organism>
<keyword evidence="2" id="KW-1185">Reference proteome</keyword>
<evidence type="ECO:0000313" key="2">
    <source>
        <dbReference type="Proteomes" id="UP000784294"/>
    </source>
</evidence>
<dbReference type="OrthoDB" id="6245635at2759"/>
<name>A0A448WWA1_9PLAT</name>